<evidence type="ECO:0000256" key="9">
    <source>
        <dbReference type="ARBA" id="ARBA00052017"/>
    </source>
</evidence>
<evidence type="ECO:0000256" key="11">
    <source>
        <dbReference type="RuleBase" id="RU003781"/>
    </source>
</evidence>
<dbReference type="GO" id="GO:0036222">
    <property type="term" value="F:XTP diphosphatase activity"/>
    <property type="evidence" value="ECO:0007669"/>
    <property type="project" value="UniProtKB-UniRule"/>
</dbReference>
<organism evidence="12 13">
    <name type="scientific">Methanothermus fervidus (strain ATCC 43054 / DSM 2088 / JCM 10308 / V24 S)</name>
    <dbReference type="NCBI Taxonomy" id="523846"/>
    <lineage>
        <taxon>Archaea</taxon>
        <taxon>Methanobacteriati</taxon>
        <taxon>Methanobacteriota</taxon>
        <taxon>Methanomada group</taxon>
        <taxon>Methanobacteria</taxon>
        <taxon>Methanobacteriales</taxon>
        <taxon>Methanothermaceae</taxon>
        <taxon>Methanothermus</taxon>
    </lineage>
</organism>
<dbReference type="InterPro" id="IPR020922">
    <property type="entry name" value="dITP/XTP_pyrophosphatase"/>
</dbReference>
<evidence type="ECO:0000256" key="3">
    <source>
        <dbReference type="ARBA" id="ARBA00022723"/>
    </source>
</evidence>
<comment type="subunit">
    <text evidence="2 10">Homodimer.</text>
</comment>
<feature type="binding site" evidence="10">
    <location>
        <begin position="8"/>
        <end position="13"/>
    </location>
    <ligand>
        <name>substrate</name>
    </ligand>
</feature>
<dbReference type="Proteomes" id="UP000002315">
    <property type="component" value="Chromosome"/>
</dbReference>
<dbReference type="OrthoDB" id="372108at2157"/>
<keyword evidence="3 10" id="KW-0479">Metal-binding</keyword>
<feature type="binding site" evidence="10">
    <location>
        <begin position="169"/>
        <end position="170"/>
    </location>
    <ligand>
        <name>substrate</name>
    </ligand>
</feature>
<comment type="catalytic activity">
    <reaction evidence="10">
        <text>ITP + H2O = IMP + diphosphate + H(+)</text>
        <dbReference type="Rhea" id="RHEA:29399"/>
        <dbReference type="ChEBI" id="CHEBI:15377"/>
        <dbReference type="ChEBI" id="CHEBI:15378"/>
        <dbReference type="ChEBI" id="CHEBI:33019"/>
        <dbReference type="ChEBI" id="CHEBI:58053"/>
        <dbReference type="ChEBI" id="CHEBI:61402"/>
        <dbReference type="EC" id="3.6.1.66"/>
    </reaction>
</comment>
<dbReference type="FunFam" id="3.90.950.10:FF:000001">
    <property type="entry name" value="dITP/XTP pyrophosphatase"/>
    <property type="match status" value="1"/>
</dbReference>
<protein>
    <recommendedName>
        <fullName evidence="10">dITP/XTP pyrophosphatase</fullName>
        <ecNumber evidence="10">3.6.1.66</ecNumber>
    </recommendedName>
    <alternativeName>
        <fullName evidence="10">Non-canonical purine NTP pyrophosphatase</fullName>
    </alternativeName>
    <alternativeName>
        <fullName evidence="10">Non-standard purine NTP pyrophosphatase</fullName>
    </alternativeName>
    <alternativeName>
        <fullName evidence="10">Nucleoside-triphosphate diphosphatase</fullName>
    </alternativeName>
    <alternativeName>
        <fullName evidence="10">Nucleoside-triphosphate pyrophosphatase</fullName>
        <shortName evidence="10">NTPase</shortName>
    </alternativeName>
</protein>
<dbReference type="Pfam" id="PF01725">
    <property type="entry name" value="Ham1p_like"/>
    <property type="match status" value="1"/>
</dbReference>
<keyword evidence="4 10" id="KW-0547">Nucleotide-binding</keyword>
<evidence type="ECO:0000256" key="4">
    <source>
        <dbReference type="ARBA" id="ARBA00022741"/>
    </source>
</evidence>
<dbReference type="AlphaFoldDB" id="E3GZH4"/>
<feature type="binding site" evidence="10">
    <location>
        <position position="66"/>
    </location>
    <ligand>
        <name>substrate</name>
    </ligand>
</feature>
<evidence type="ECO:0000313" key="12">
    <source>
        <dbReference type="EMBL" id="ADP77706.1"/>
    </source>
</evidence>
<reference evidence="12 13" key="1">
    <citation type="journal article" date="2010" name="Stand. Genomic Sci.">
        <title>Complete genome sequence of Methanothermus fervidus type strain (V24S).</title>
        <authorList>
            <person name="Anderson I."/>
            <person name="Djao O.D."/>
            <person name="Misra M."/>
            <person name="Chertkov O."/>
            <person name="Nolan M."/>
            <person name="Lucas S."/>
            <person name="Lapidus A."/>
            <person name="Del Rio T.G."/>
            <person name="Tice H."/>
            <person name="Cheng J.F."/>
            <person name="Tapia R."/>
            <person name="Han C."/>
            <person name="Goodwin L."/>
            <person name="Pitluck S."/>
            <person name="Liolios K."/>
            <person name="Ivanova N."/>
            <person name="Mavromatis K."/>
            <person name="Mikhailova N."/>
            <person name="Pati A."/>
            <person name="Brambilla E."/>
            <person name="Chen A."/>
            <person name="Palaniappan K."/>
            <person name="Land M."/>
            <person name="Hauser L."/>
            <person name="Chang Y.J."/>
            <person name="Jeffries C.D."/>
            <person name="Sikorski J."/>
            <person name="Spring S."/>
            <person name="Rohde M."/>
            <person name="Eichinger K."/>
            <person name="Huber H."/>
            <person name="Wirth R."/>
            <person name="Goker M."/>
            <person name="Detter J.C."/>
            <person name="Woyke T."/>
            <person name="Bristow J."/>
            <person name="Eisen J.A."/>
            <person name="Markowitz V."/>
            <person name="Hugenholtz P."/>
            <person name="Klenk H.P."/>
            <person name="Kyrpides N.C."/>
        </authorList>
    </citation>
    <scope>NUCLEOTIDE SEQUENCE [LARGE SCALE GENOMIC DNA]</scope>
    <source>
        <strain evidence="13">ATCC 43054 / DSM 2088 / JCM 10308 / V24 S</strain>
    </source>
</reference>
<feature type="binding site" evidence="10">
    <location>
        <position position="65"/>
    </location>
    <ligand>
        <name>Mg(2+)</name>
        <dbReference type="ChEBI" id="CHEBI:18420"/>
    </ligand>
</feature>
<evidence type="ECO:0000256" key="10">
    <source>
        <dbReference type="HAMAP-Rule" id="MF_01405"/>
    </source>
</evidence>
<dbReference type="GO" id="GO:0009117">
    <property type="term" value="P:nucleotide metabolic process"/>
    <property type="evidence" value="ECO:0007669"/>
    <property type="project" value="UniProtKB-KW"/>
</dbReference>
<evidence type="ECO:0000256" key="1">
    <source>
        <dbReference type="ARBA" id="ARBA00008023"/>
    </source>
</evidence>
<comment type="function">
    <text evidence="10">Pyrophosphatase that catalyzes the hydrolysis of nucleoside triphosphates to their monophosphate derivatives, with a high preference for the non-canonical purine nucleotides XTP (xanthosine triphosphate), dITP (deoxyinosine triphosphate) and ITP. Seems to function as a house-cleaning enzyme that removes non-canonical purine nucleotides from the nucleotide pool, thus preventing their incorporation into DNA/RNA and avoiding chromosomal lesions.</text>
</comment>
<dbReference type="PANTHER" id="PTHR11067:SF9">
    <property type="entry name" value="INOSINE TRIPHOSPHATE PYROPHOSPHATASE"/>
    <property type="match status" value="1"/>
</dbReference>
<dbReference type="InterPro" id="IPR002637">
    <property type="entry name" value="RdgB/HAM1"/>
</dbReference>
<feature type="binding site" evidence="10">
    <location>
        <position position="37"/>
    </location>
    <ligand>
        <name>Mg(2+)</name>
        <dbReference type="ChEBI" id="CHEBI:18420"/>
    </ligand>
</feature>
<dbReference type="GO" id="GO:0036220">
    <property type="term" value="F:ITP diphosphatase activity"/>
    <property type="evidence" value="ECO:0007669"/>
    <property type="project" value="UniProtKB-UniRule"/>
</dbReference>
<dbReference type="KEGG" id="mfv:Mfer_0908"/>
<dbReference type="GO" id="GO:0017111">
    <property type="term" value="F:ribonucleoside triphosphate phosphatase activity"/>
    <property type="evidence" value="ECO:0007669"/>
    <property type="project" value="InterPro"/>
</dbReference>
<keyword evidence="5 10" id="KW-0378">Hydrolase</keyword>
<dbReference type="GO" id="GO:0009146">
    <property type="term" value="P:purine nucleoside triphosphate catabolic process"/>
    <property type="evidence" value="ECO:0007669"/>
    <property type="project" value="UniProtKB-UniRule"/>
</dbReference>
<keyword evidence="13" id="KW-1185">Reference proteome</keyword>
<keyword evidence="6 10" id="KW-0460">Magnesium</keyword>
<dbReference type="InterPro" id="IPR029001">
    <property type="entry name" value="ITPase-like_fam"/>
</dbReference>
<dbReference type="Gene3D" id="3.90.950.10">
    <property type="match status" value="1"/>
</dbReference>
<name>E3GZH4_METFV</name>
<accession>E3GZH4</accession>
<dbReference type="NCBIfam" id="NF011396">
    <property type="entry name" value="PRK14821.1"/>
    <property type="match status" value="1"/>
</dbReference>
<feature type="active site" description="Proton acceptor" evidence="10">
    <location>
        <position position="65"/>
    </location>
</feature>
<dbReference type="HAMAP" id="MF_01405">
    <property type="entry name" value="Non_canon_purine_NTPase"/>
    <property type="match status" value="1"/>
</dbReference>
<comment type="cofactor">
    <cofactor evidence="10">
        <name>Mg(2+)</name>
        <dbReference type="ChEBI" id="CHEBI:18420"/>
    </cofactor>
    <text evidence="10">Binds 1 Mg(2+) ion per subunit.</text>
</comment>
<dbReference type="PANTHER" id="PTHR11067">
    <property type="entry name" value="INOSINE TRIPHOSPHATE PYROPHOSPHATASE/HAM1 PROTEIN"/>
    <property type="match status" value="1"/>
</dbReference>
<dbReference type="GO" id="GO:0035870">
    <property type="term" value="F:dITP diphosphatase activity"/>
    <property type="evidence" value="ECO:0007669"/>
    <property type="project" value="UniProtKB-UniRule"/>
</dbReference>
<dbReference type="EC" id="3.6.1.66" evidence="10"/>
<comment type="catalytic activity">
    <reaction evidence="8 10">
        <text>dITP + H2O = dIMP + diphosphate + H(+)</text>
        <dbReference type="Rhea" id="RHEA:28342"/>
        <dbReference type="ChEBI" id="CHEBI:15377"/>
        <dbReference type="ChEBI" id="CHEBI:15378"/>
        <dbReference type="ChEBI" id="CHEBI:33019"/>
        <dbReference type="ChEBI" id="CHEBI:61194"/>
        <dbReference type="ChEBI" id="CHEBI:61382"/>
        <dbReference type="EC" id="3.6.1.66"/>
    </reaction>
</comment>
<proteinExistence type="inferred from homology"/>
<dbReference type="HOGENOM" id="CLU_082080_1_0_2"/>
<sequence>MKKVIFITSNLHKVSEARKIFEENNIEMEHRNVKYYEIQGSLEEVASHAAKKLAEKLNHPVIVEDAGLFIKALNGFPGPYSSYVQKTIGNKGILKLMENIEDRQAEFKSVVGYCEPGSKPKIFVGVVKGNISTEEIGDKGFAFDPIFYPEGYKKTFGELDPEEKNRISHRGKSFRKFVSWFKKQQKVIK</sequence>
<feature type="binding site" evidence="10">
    <location>
        <position position="164"/>
    </location>
    <ligand>
        <name>substrate</name>
    </ligand>
</feature>
<evidence type="ECO:0000256" key="2">
    <source>
        <dbReference type="ARBA" id="ARBA00011738"/>
    </source>
</evidence>
<dbReference type="GO" id="GO:0046872">
    <property type="term" value="F:metal ion binding"/>
    <property type="evidence" value="ECO:0007669"/>
    <property type="project" value="UniProtKB-KW"/>
</dbReference>
<comment type="catalytic activity">
    <reaction evidence="9 10">
        <text>XTP + H2O = XMP + diphosphate + H(+)</text>
        <dbReference type="Rhea" id="RHEA:28610"/>
        <dbReference type="ChEBI" id="CHEBI:15377"/>
        <dbReference type="ChEBI" id="CHEBI:15378"/>
        <dbReference type="ChEBI" id="CHEBI:33019"/>
        <dbReference type="ChEBI" id="CHEBI:57464"/>
        <dbReference type="ChEBI" id="CHEBI:61314"/>
        <dbReference type="EC" id="3.6.1.66"/>
    </reaction>
</comment>
<evidence type="ECO:0000256" key="5">
    <source>
        <dbReference type="ARBA" id="ARBA00022801"/>
    </source>
</evidence>
<feature type="binding site" evidence="10">
    <location>
        <begin position="141"/>
        <end position="144"/>
    </location>
    <ligand>
        <name>substrate</name>
    </ligand>
</feature>
<dbReference type="STRING" id="523846.Mfer_0908"/>
<evidence type="ECO:0000256" key="6">
    <source>
        <dbReference type="ARBA" id="ARBA00022842"/>
    </source>
</evidence>
<dbReference type="NCBIfam" id="TIGR00042">
    <property type="entry name" value="RdgB/HAM1 family non-canonical purine NTP pyrophosphatase"/>
    <property type="match status" value="1"/>
</dbReference>
<comment type="similarity">
    <text evidence="1 10 11">Belongs to the HAM1 NTPase family.</text>
</comment>
<dbReference type="SUPFAM" id="SSF52972">
    <property type="entry name" value="ITPase-like"/>
    <property type="match status" value="1"/>
</dbReference>
<gene>
    <name evidence="12" type="ordered locus">Mfer_0908</name>
</gene>
<dbReference type="GO" id="GO:0000166">
    <property type="term" value="F:nucleotide binding"/>
    <property type="evidence" value="ECO:0007669"/>
    <property type="project" value="UniProtKB-KW"/>
</dbReference>
<evidence type="ECO:0000256" key="7">
    <source>
        <dbReference type="ARBA" id="ARBA00023080"/>
    </source>
</evidence>
<dbReference type="EMBL" id="CP002278">
    <property type="protein sequence ID" value="ADP77706.1"/>
    <property type="molecule type" value="Genomic_DNA"/>
</dbReference>
<evidence type="ECO:0000256" key="8">
    <source>
        <dbReference type="ARBA" id="ARBA00051875"/>
    </source>
</evidence>
<evidence type="ECO:0000313" key="13">
    <source>
        <dbReference type="Proteomes" id="UP000002315"/>
    </source>
</evidence>
<dbReference type="GO" id="GO:0005737">
    <property type="term" value="C:cytoplasm"/>
    <property type="evidence" value="ECO:0007669"/>
    <property type="project" value="TreeGrafter"/>
</dbReference>
<keyword evidence="7 10" id="KW-0546">Nucleotide metabolism</keyword>
<dbReference type="CDD" id="cd00515">
    <property type="entry name" value="HAM1"/>
    <property type="match status" value="1"/>
</dbReference>